<keyword evidence="2" id="KW-0812">Transmembrane</keyword>
<feature type="coiled-coil region" evidence="1">
    <location>
        <begin position="22"/>
        <end position="49"/>
    </location>
</feature>
<feature type="transmembrane region" description="Helical" evidence="2">
    <location>
        <begin position="592"/>
        <end position="615"/>
    </location>
</feature>
<keyword evidence="2" id="KW-0472">Membrane</keyword>
<feature type="transmembrane region" description="Helical" evidence="2">
    <location>
        <begin position="194"/>
        <end position="211"/>
    </location>
</feature>
<evidence type="ECO:0000313" key="4">
    <source>
        <dbReference type="Proteomes" id="UP000298517"/>
    </source>
</evidence>
<feature type="transmembrane region" description="Helical" evidence="2">
    <location>
        <begin position="297"/>
        <end position="317"/>
    </location>
</feature>
<evidence type="ECO:0000313" key="3">
    <source>
        <dbReference type="EMBL" id="TEW73622.1"/>
    </source>
</evidence>
<dbReference type="OrthoDB" id="666059at2"/>
<name>A0A4Y8ASI6_9FLAO</name>
<dbReference type="AlphaFoldDB" id="A0A4Y8ASI6"/>
<feature type="transmembrane region" description="Helical" evidence="2">
    <location>
        <begin position="728"/>
        <end position="748"/>
    </location>
</feature>
<feature type="transmembrane region" description="Helical" evidence="2">
    <location>
        <begin position="407"/>
        <end position="423"/>
    </location>
</feature>
<sequence>MDSNKKKVNLLASKFVILLDKQEALSKEISSLKNEIDNLKNISSDIEEKPIPLEKPNPIQKKTFKAVEEFPEQKTDNLSIKSTKVKPQKFILKKPTIKSDIEKFIGENLINKIGIIVIIIGVSIGAKYAIDNNLISPTVRIILGYLVGLGLFVFALKLKENYLQFSAALYSGAMAIIYFITYAAFSYYSLFPAAVAYSIMVITTVLTVFGALKYDKQVIAHIGLVGAYAVPFLLSKETREFDILYIYVAIINVAILFISFKKPWKFIYYTAFILTWSIVLLGYYSSVNSEIETTSNLIFATLFFAIFYAILLTYKLINKELFKAEDVFLILLNAFIFYGIGYSIILNQYQTEAYLGLFTLSNAIFHLGVCSIIYYKNLVDKNLYYLVLGLAITFITITIPVELNGNWVTLLWGAEAVLLFWVGRTKKVNFYEYFSYPLIILTFLSLAKDWNNLFVDVNSLNNEVNINPILNIYFLTGLFSSVFFGVITYLNRKTTISTSISNNKNLYQIVSYGIPIIFIITLYVTFRNEIAAYWEQLYHNSITSIENPNGYESKIFNYDLIKFESIYLFIYTFLFIGLLSIFNLTKIKNKKLGVIIFIISKIIIFFFLISGLYTLGELRESYLSTNINSEYSVGIFHILIRYISFGFLAGLLVISFKSMKQLPVIQHLKLYYQLFLTITILWVLSSELIHWMDIGNSSESYKLGLSIFWGIYSLILIALGIWKNLKHLRILAFVVFGLTLIKLFFYDISHLDTISRTIVFVSLGILLLIISFLYNKYHKKINS</sequence>
<feature type="transmembrane region" description="Helical" evidence="2">
    <location>
        <begin position="241"/>
        <end position="259"/>
    </location>
</feature>
<feature type="transmembrane region" description="Helical" evidence="2">
    <location>
        <begin position="635"/>
        <end position="658"/>
    </location>
</feature>
<feature type="transmembrane region" description="Helical" evidence="2">
    <location>
        <begin position="353"/>
        <end position="375"/>
    </location>
</feature>
<keyword evidence="4" id="KW-1185">Reference proteome</keyword>
<gene>
    <name evidence="3" type="ORF">E2488_09010</name>
</gene>
<protein>
    <submittedName>
        <fullName evidence="3">DUF2339 domain-containing protein</fullName>
    </submittedName>
</protein>
<dbReference type="Pfam" id="PF10101">
    <property type="entry name" value="DUF2339"/>
    <property type="match status" value="1"/>
</dbReference>
<keyword evidence="2" id="KW-1133">Transmembrane helix</keyword>
<feature type="transmembrane region" description="Helical" evidence="2">
    <location>
        <begin position="382"/>
        <end position="401"/>
    </location>
</feature>
<dbReference type="EMBL" id="SNQI01000003">
    <property type="protein sequence ID" value="TEW73622.1"/>
    <property type="molecule type" value="Genomic_DNA"/>
</dbReference>
<organism evidence="3 4">
    <name type="scientific">Gramella jeungdoensis</name>
    <dbReference type="NCBI Taxonomy" id="708091"/>
    <lineage>
        <taxon>Bacteria</taxon>
        <taxon>Pseudomonadati</taxon>
        <taxon>Bacteroidota</taxon>
        <taxon>Flavobacteriia</taxon>
        <taxon>Flavobacteriales</taxon>
        <taxon>Flavobacteriaceae</taxon>
        <taxon>Christiangramia</taxon>
    </lineage>
</organism>
<comment type="caution">
    <text evidence="3">The sequence shown here is derived from an EMBL/GenBank/DDBJ whole genome shotgun (WGS) entry which is preliminary data.</text>
</comment>
<feature type="transmembrane region" description="Helical" evidence="2">
    <location>
        <begin position="329"/>
        <end position="347"/>
    </location>
</feature>
<evidence type="ECO:0000256" key="1">
    <source>
        <dbReference type="SAM" id="Coils"/>
    </source>
</evidence>
<feature type="transmembrane region" description="Helical" evidence="2">
    <location>
        <begin position="168"/>
        <end position="188"/>
    </location>
</feature>
<dbReference type="PANTHER" id="PTHR38434">
    <property type="entry name" value="BLL2549 PROTEIN"/>
    <property type="match status" value="1"/>
</dbReference>
<dbReference type="RefSeq" id="WP_134248023.1">
    <property type="nucleotide sequence ID" value="NZ_SNQI01000003.1"/>
</dbReference>
<feature type="transmembrane region" description="Helical" evidence="2">
    <location>
        <begin position="218"/>
        <end position="235"/>
    </location>
</feature>
<reference evidence="3 4" key="1">
    <citation type="journal article" date="2011" name="J. Microbiol.">
        <title>Gramella jeungdoensis sp. nov., isolated from a solar saltern in Korea.</title>
        <authorList>
            <person name="Joung Y."/>
            <person name="Kim H."/>
            <person name="Jang T."/>
            <person name="Ahn T.S."/>
            <person name="Joh K."/>
        </authorList>
    </citation>
    <scope>NUCLEOTIDE SEQUENCE [LARGE SCALE GENOMIC DNA]</scope>
    <source>
        <strain evidence="3 4">KCTC 23123</strain>
    </source>
</reference>
<accession>A0A4Y8ASI6</accession>
<feature type="transmembrane region" description="Helical" evidence="2">
    <location>
        <begin position="703"/>
        <end position="721"/>
    </location>
</feature>
<feature type="transmembrane region" description="Helical" evidence="2">
    <location>
        <begin position="134"/>
        <end position="156"/>
    </location>
</feature>
<feature type="transmembrane region" description="Helical" evidence="2">
    <location>
        <begin position="754"/>
        <end position="774"/>
    </location>
</feature>
<feature type="transmembrane region" description="Helical" evidence="2">
    <location>
        <begin position="109"/>
        <end position="128"/>
    </location>
</feature>
<feature type="transmembrane region" description="Helical" evidence="2">
    <location>
        <begin position="468"/>
        <end position="489"/>
    </location>
</feature>
<feature type="transmembrane region" description="Helical" evidence="2">
    <location>
        <begin position="266"/>
        <end position="285"/>
    </location>
</feature>
<dbReference type="Proteomes" id="UP000298517">
    <property type="component" value="Unassembled WGS sequence"/>
</dbReference>
<evidence type="ECO:0000256" key="2">
    <source>
        <dbReference type="SAM" id="Phobius"/>
    </source>
</evidence>
<feature type="transmembrane region" description="Helical" evidence="2">
    <location>
        <begin position="670"/>
        <end position="691"/>
    </location>
</feature>
<keyword evidence="1" id="KW-0175">Coiled coil</keyword>
<feature type="transmembrane region" description="Helical" evidence="2">
    <location>
        <begin position="509"/>
        <end position="526"/>
    </location>
</feature>
<dbReference type="PANTHER" id="PTHR38434:SF1">
    <property type="entry name" value="BLL2549 PROTEIN"/>
    <property type="match status" value="1"/>
</dbReference>
<feature type="transmembrane region" description="Helical" evidence="2">
    <location>
        <begin position="430"/>
        <end position="448"/>
    </location>
</feature>
<proteinExistence type="predicted"/>
<dbReference type="InterPro" id="IPR019286">
    <property type="entry name" value="DUF2339_TM"/>
</dbReference>
<feature type="transmembrane region" description="Helical" evidence="2">
    <location>
        <begin position="566"/>
        <end position="585"/>
    </location>
</feature>